<dbReference type="RefSeq" id="WP_345630264.1">
    <property type="nucleotide sequence ID" value="NZ_BAABJQ010000008.1"/>
</dbReference>
<gene>
    <name evidence="2" type="ORF">GCM10023322_31460</name>
</gene>
<feature type="signal peptide" evidence="1">
    <location>
        <begin position="1"/>
        <end position="29"/>
    </location>
</feature>
<evidence type="ECO:0008006" key="4">
    <source>
        <dbReference type="Google" id="ProtNLM"/>
    </source>
</evidence>
<name>A0ABP9RSR2_9ACTN</name>
<comment type="caution">
    <text evidence="2">The sequence shown here is derived from an EMBL/GenBank/DDBJ whole genome shotgun (WGS) entry which is preliminary data.</text>
</comment>
<dbReference type="Proteomes" id="UP001501570">
    <property type="component" value="Unassembled WGS sequence"/>
</dbReference>
<sequence length="157" mass="16703">MKRKILSIGLVGIVAALLTAVVVPTSAQAANGSDTVREQSPSAVLLAAPTTTPSAASRVFQTNRDYSCPVGDACAVVPYANGWYIFKFYNYGTYYLSNWSGTDQAFNNQTGGAAMRLQNNSGGQLQCLHGIINLVGGYNPSVNWGPVYRIQLTSSLC</sequence>
<protein>
    <recommendedName>
        <fullName evidence="4">Peptidase inhibitor family I36</fullName>
    </recommendedName>
</protein>
<proteinExistence type="predicted"/>
<accession>A0ABP9RSR2</accession>
<organism evidence="2 3">
    <name type="scientific">Rugosimonospora acidiphila</name>
    <dbReference type="NCBI Taxonomy" id="556531"/>
    <lineage>
        <taxon>Bacteria</taxon>
        <taxon>Bacillati</taxon>
        <taxon>Actinomycetota</taxon>
        <taxon>Actinomycetes</taxon>
        <taxon>Micromonosporales</taxon>
        <taxon>Micromonosporaceae</taxon>
        <taxon>Rugosimonospora</taxon>
    </lineage>
</organism>
<evidence type="ECO:0000256" key="1">
    <source>
        <dbReference type="SAM" id="SignalP"/>
    </source>
</evidence>
<keyword evidence="3" id="KW-1185">Reference proteome</keyword>
<reference evidence="3" key="1">
    <citation type="journal article" date="2019" name="Int. J. Syst. Evol. Microbiol.">
        <title>The Global Catalogue of Microorganisms (GCM) 10K type strain sequencing project: providing services to taxonomists for standard genome sequencing and annotation.</title>
        <authorList>
            <consortium name="The Broad Institute Genomics Platform"/>
            <consortium name="The Broad Institute Genome Sequencing Center for Infectious Disease"/>
            <person name="Wu L."/>
            <person name="Ma J."/>
        </authorList>
    </citation>
    <scope>NUCLEOTIDE SEQUENCE [LARGE SCALE GENOMIC DNA]</scope>
    <source>
        <strain evidence="3">JCM 18304</strain>
    </source>
</reference>
<feature type="chain" id="PRO_5047005926" description="Peptidase inhibitor family I36" evidence="1">
    <location>
        <begin position="30"/>
        <end position="157"/>
    </location>
</feature>
<evidence type="ECO:0000313" key="2">
    <source>
        <dbReference type="EMBL" id="GAA5186061.1"/>
    </source>
</evidence>
<evidence type="ECO:0000313" key="3">
    <source>
        <dbReference type="Proteomes" id="UP001501570"/>
    </source>
</evidence>
<keyword evidence="1" id="KW-0732">Signal</keyword>
<dbReference type="EMBL" id="BAABJQ010000008">
    <property type="protein sequence ID" value="GAA5186061.1"/>
    <property type="molecule type" value="Genomic_DNA"/>
</dbReference>